<evidence type="ECO:0000256" key="1">
    <source>
        <dbReference type="SAM" id="MobiDB-lite"/>
    </source>
</evidence>
<reference evidence="2" key="2">
    <citation type="journal article" date="2015" name="Fish Shellfish Immunol.">
        <title>Early steps in the European eel (Anguilla anguilla)-Vibrio vulnificus interaction in the gills: Role of the RtxA13 toxin.</title>
        <authorList>
            <person name="Callol A."/>
            <person name="Pajuelo D."/>
            <person name="Ebbesson L."/>
            <person name="Teles M."/>
            <person name="MacKenzie S."/>
            <person name="Amaro C."/>
        </authorList>
    </citation>
    <scope>NUCLEOTIDE SEQUENCE</scope>
</reference>
<dbReference type="EMBL" id="GBXM01067801">
    <property type="protein sequence ID" value="JAH40776.1"/>
    <property type="molecule type" value="Transcribed_RNA"/>
</dbReference>
<reference evidence="2" key="1">
    <citation type="submission" date="2014-11" db="EMBL/GenBank/DDBJ databases">
        <authorList>
            <person name="Amaro Gonzalez C."/>
        </authorList>
    </citation>
    <scope>NUCLEOTIDE SEQUENCE</scope>
</reference>
<protein>
    <submittedName>
        <fullName evidence="2">Uncharacterized protein</fullName>
    </submittedName>
</protein>
<sequence length="20" mass="2181">MLVCTLTSSAPVNTRHAQDH</sequence>
<accession>A0A0E9SHL6</accession>
<name>A0A0E9SHL6_ANGAN</name>
<proteinExistence type="predicted"/>
<evidence type="ECO:0000313" key="2">
    <source>
        <dbReference type="EMBL" id="JAH40776.1"/>
    </source>
</evidence>
<organism evidence="2">
    <name type="scientific">Anguilla anguilla</name>
    <name type="common">European freshwater eel</name>
    <name type="synonym">Muraena anguilla</name>
    <dbReference type="NCBI Taxonomy" id="7936"/>
    <lineage>
        <taxon>Eukaryota</taxon>
        <taxon>Metazoa</taxon>
        <taxon>Chordata</taxon>
        <taxon>Craniata</taxon>
        <taxon>Vertebrata</taxon>
        <taxon>Euteleostomi</taxon>
        <taxon>Actinopterygii</taxon>
        <taxon>Neopterygii</taxon>
        <taxon>Teleostei</taxon>
        <taxon>Anguilliformes</taxon>
        <taxon>Anguillidae</taxon>
        <taxon>Anguilla</taxon>
    </lineage>
</organism>
<feature type="compositionally biased region" description="Polar residues" evidence="1">
    <location>
        <begin position="1"/>
        <end position="12"/>
    </location>
</feature>
<feature type="region of interest" description="Disordered" evidence="1">
    <location>
        <begin position="1"/>
        <end position="20"/>
    </location>
</feature>
<dbReference type="AlphaFoldDB" id="A0A0E9SHL6"/>